<reference evidence="2" key="1">
    <citation type="submission" date="2023-06" db="EMBL/GenBank/DDBJ databases">
        <title>Genome-scale phylogeny and comparative genomics of the fungal order Sordariales.</title>
        <authorList>
            <consortium name="Lawrence Berkeley National Laboratory"/>
            <person name="Hensen N."/>
            <person name="Bonometti L."/>
            <person name="Westerberg I."/>
            <person name="Brannstrom I.O."/>
            <person name="Guillou S."/>
            <person name="Cros-Aarteil S."/>
            <person name="Calhoun S."/>
            <person name="Haridas S."/>
            <person name="Kuo A."/>
            <person name="Mondo S."/>
            <person name="Pangilinan J."/>
            <person name="Riley R."/>
            <person name="Labutti K."/>
            <person name="Andreopoulos B."/>
            <person name="Lipzen A."/>
            <person name="Chen C."/>
            <person name="Yanf M."/>
            <person name="Daum C."/>
            <person name="Ng V."/>
            <person name="Clum A."/>
            <person name="Steindorff A."/>
            <person name="Ohm R."/>
            <person name="Martin F."/>
            <person name="Silar P."/>
            <person name="Natvig D."/>
            <person name="Lalanne C."/>
            <person name="Gautier V."/>
            <person name="Ament-Velasquez S.L."/>
            <person name="Kruys A."/>
            <person name="Hutchinson M.I."/>
            <person name="Powell A.J."/>
            <person name="Barry K."/>
            <person name="Miller A.N."/>
            <person name="Grigoriev I.V."/>
            <person name="Debuchy R."/>
            <person name="Gladieux P."/>
            <person name="Thoren M.H."/>
            <person name="Johannesson H."/>
        </authorList>
    </citation>
    <scope>NUCLEOTIDE SEQUENCE</scope>
    <source>
        <strain evidence="2">CBS 307.81</strain>
    </source>
</reference>
<comment type="caution">
    <text evidence="2">The sequence shown here is derived from an EMBL/GenBank/DDBJ whole genome shotgun (WGS) entry which is preliminary data.</text>
</comment>
<proteinExistence type="predicted"/>
<feature type="non-terminal residue" evidence="2">
    <location>
        <position position="1"/>
    </location>
</feature>
<feature type="region of interest" description="Disordered" evidence="1">
    <location>
        <begin position="176"/>
        <end position="207"/>
    </location>
</feature>
<sequence length="228" mass="24446">TCIPFPTTSTKRSGTRDISLRRSLIADVENENRLADKALIPGGLLKAKANVIKFDAHGAVLGSGEALAVAEPVLLDEAGCARAREHKLGRVNLASWTTRRGGRDDIIASHMGGDPRLWQRDIANERGHSVDRAAACGMRYAEVERADILTRVGELGEEVVKCDHHGLVIGAENRADGGRVAPSASGNDLTGKRDLGKCGGGQHKGGDSEELHLEGWSWLHKINKVARL</sequence>
<dbReference type="EMBL" id="JAULSY010000075">
    <property type="protein sequence ID" value="KAK0667287.1"/>
    <property type="molecule type" value="Genomic_DNA"/>
</dbReference>
<gene>
    <name evidence="2" type="ORF">QBC41DRAFT_228922</name>
</gene>
<evidence type="ECO:0000313" key="3">
    <source>
        <dbReference type="Proteomes" id="UP001174997"/>
    </source>
</evidence>
<name>A0AA39ZAD2_9PEZI</name>
<accession>A0AA39ZAD2</accession>
<evidence type="ECO:0000313" key="2">
    <source>
        <dbReference type="EMBL" id="KAK0667287.1"/>
    </source>
</evidence>
<keyword evidence="3" id="KW-1185">Reference proteome</keyword>
<dbReference type="Proteomes" id="UP001174997">
    <property type="component" value="Unassembled WGS sequence"/>
</dbReference>
<evidence type="ECO:0000256" key="1">
    <source>
        <dbReference type="SAM" id="MobiDB-lite"/>
    </source>
</evidence>
<dbReference type="AlphaFoldDB" id="A0AA39ZAD2"/>
<protein>
    <submittedName>
        <fullName evidence="2">Uncharacterized protein</fullName>
    </submittedName>
</protein>
<organism evidence="2 3">
    <name type="scientific">Cercophora samala</name>
    <dbReference type="NCBI Taxonomy" id="330535"/>
    <lineage>
        <taxon>Eukaryota</taxon>
        <taxon>Fungi</taxon>
        <taxon>Dikarya</taxon>
        <taxon>Ascomycota</taxon>
        <taxon>Pezizomycotina</taxon>
        <taxon>Sordariomycetes</taxon>
        <taxon>Sordariomycetidae</taxon>
        <taxon>Sordariales</taxon>
        <taxon>Lasiosphaeriaceae</taxon>
        <taxon>Cercophora</taxon>
    </lineage>
</organism>